<feature type="transmembrane region" description="Helical" evidence="2">
    <location>
        <begin position="223"/>
        <end position="241"/>
    </location>
</feature>
<accession>A0A2P8DR33</accession>
<sequence length="287" mass="30569">MTERAEQLVLEYLAKASDAAQQYLLPTRRTAYVADLRDRIDAARAKGKGDDDARVRQVLRRFGDPVALVAREVAEKAEAERAAADSGAADPERTTHAVSGKKPKRSLGRLAQPVRLERDPPPWRGGPKRSRLRRRADIDPAPAGGAKTAFTGGGGSAGGGGLRENSPAMLMLWFATAARRYPMDVFSIALYLVSGLITAIAFVWVIGAVQVVLSSVWEVNDKWVAVGVPVAATAIGMALWQGNAPFIDQVILESLLDTGLIGLRIGVAASAVVLAVRIARIARSEGA</sequence>
<reference evidence="3 4" key="1">
    <citation type="submission" date="2018-03" db="EMBL/GenBank/DDBJ databases">
        <title>Genomic Encyclopedia of Archaeal and Bacterial Type Strains, Phase II (KMG-II): from individual species to whole genera.</title>
        <authorList>
            <person name="Goeker M."/>
        </authorList>
    </citation>
    <scope>NUCLEOTIDE SEQUENCE [LARGE SCALE GENOMIC DNA]</scope>
    <source>
        <strain evidence="3 4">DSM 45312</strain>
    </source>
</reference>
<keyword evidence="4" id="KW-1185">Reference proteome</keyword>
<keyword evidence="2" id="KW-0812">Transmembrane</keyword>
<proteinExistence type="predicted"/>
<dbReference type="AlphaFoldDB" id="A0A2P8DR33"/>
<feature type="compositionally biased region" description="Low complexity" evidence="1">
    <location>
        <begin position="141"/>
        <end position="150"/>
    </location>
</feature>
<name>A0A2P8DR33_9ACTN</name>
<dbReference type="EMBL" id="PYGA01000003">
    <property type="protein sequence ID" value="PSK99670.1"/>
    <property type="molecule type" value="Genomic_DNA"/>
</dbReference>
<feature type="transmembrane region" description="Helical" evidence="2">
    <location>
        <begin position="261"/>
        <end position="279"/>
    </location>
</feature>
<dbReference type="OrthoDB" id="3424034at2"/>
<evidence type="ECO:0000313" key="4">
    <source>
        <dbReference type="Proteomes" id="UP000240542"/>
    </source>
</evidence>
<protein>
    <submittedName>
        <fullName evidence="3">Uncharacterized protein</fullName>
    </submittedName>
</protein>
<evidence type="ECO:0000256" key="1">
    <source>
        <dbReference type="SAM" id="MobiDB-lite"/>
    </source>
</evidence>
<feature type="transmembrane region" description="Helical" evidence="2">
    <location>
        <begin position="188"/>
        <end position="211"/>
    </location>
</feature>
<organism evidence="3 4">
    <name type="scientific">Murinocardiopsis flavida</name>
    <dbReference type="NCBI Taxonomy" id="645275"/>
    <lineage>
        <taxon>Bacteria</taxon>
        <taxon>Bacillati</taxon>
        <taxon>Actinomycetota</taxon>
        <taxon>Actinomycetes</taxon>
        <taxon>Streptosporangiales</taxon>
        <taxon>Nocardiopsidaceae</taxon>
        <taxon>Murinocardiopsis</taxon>
    </lineage>
</organism>
<feature type="region of interest" description="Disordered" evidence="1">
    <location>
        <begin position="80"/>
        <end position="159"/>
    </location>
</feature>
<dbReference type="RefSeq" id="WP_106582044.1">
    <property type="nucleotide sequence ID" value="NZ_PYGA01000003.1"/>
</dbReference>
<keyword evidence="2" id="KW-1133">Transmembrane helix</keyword>
<evidence type="ECO:0000256" key="2">
    <source>
        <dbReference type="SAM" id="Phobius"/>
    </source>
</evidence>
<dbReference type="Proteomes" id="UP000240542">
    <property type="component" value="Unassembled WGS sequence"/>
</dbReference>
<comment type="caution">
    <text evidence="3">The sequence shown here is derived from an EMBL/GenBank/DDBJ whole genome shotgun (WGS) entry which is preliminary data.</text>
</comment>
<keyword evidence="2" id="KW-0472">Membrane</keyword>
<gene>
    <name evidence="3" type="ORF">CLV63_103397</name>
</gene>
<evidence type="ECO:0000313" key="3">
    <source>
        <dbReference type="EMBL" id="PSK99670.1"/>
    </source>
</evidence>